<reference evidence="7" key="1">
    <citation type="submission" date="2020-08" db="EMBL/GenBank/DDBJ databases">
        <title>Whole genome shotgun sequence of Actinocatenispora sera NBRC 101916.</title>
        <authorList>
            <person name="Komaki H."/>
            <person name="Tamura T."/>
        </authorList>
    </citation>
    <scope>NUCLEOTIDE SEQUENCE</scope>
    <source>
        <strain evidence="7">NBRC 101916</strain>
    </source>
</reference>
<dbReference type="PANTHER" id="PTHR30055">
    <property type="entry name" value="HTH-TYPE TRANSCRIPTIONAL REGULATOR RUTR"/>
    <property type="match status" value="1"/>
</dbReference>
<evidence type="ECO:0000256" key="5">
    <source>
        <dbReference type="PROSITE-ProRule" id="PRU00335"/>
    </source>
</evidence>
<dbReference type="SUPFAM" id="SSF48498">
    <property type="entry name" value="Tetracyclin repressor-like, C-terminal domain"/>
    <property type="match status" value="1"/>
</dbReference>
<dbReference type="InterPro" id="IPR036271">
    <property type="entry name" value="Tet_transcr_reg_TetR-rel_C_sf"/>
</dbReference>
<organism evidence="7 8">
    <name type="scientific">Actinocatenispora sera</name>
    <dbReference type="NCBI Taxonomy" id="390989"/>
    <lineage>
        <taxon>Bacteria</taxon>
        <taxon>Bacillati</taxon>
        <taxon>Actinomycetota</taxon>
        <taxon>Actinomycetes</taxon>
        <taxon>Micromonosporales</taxon>
        <taxon>Micromonosporaceae</taxon>
        <taxon>Actinocatenispora</taxon>
    </lineage>
</organism>
<dbReference type="GO" id="GO:0000976">
    <property type="term" value="F:transcription cis-regulatory region binding"/>
    <property type="evidence" value="ECO:0007669"/>
    <property type="project" value="TreeGrafter"/>
</dbReference>
<evidence type="ECO:0000313" key="8">
    <source>
        <dbReference type="Proteomes" id="UP000680750"/>
    </source>
</evidence>
<keyword evidence="4" id="KW-0804">Transcription</keyword>
<accession>A0A810L1X5</accession>
<keyword evidence="8" id="KW-1185">Reference proteome</keyword>
<evidence type="ECO:0000256" key="2">
    <source>
        <dbReference type="ARBA" id="ARBA00023015"/>
    </source>
</evidence>
<dbReference type="Gene3D" id="1.10.357.10">
    <property type="entry name" value="Tetracycline Repressor, domain 2"/>
    <property type="match status" value="1"/>
</dbReference>
<dbReference type="InterPro" id="IPR050109">
    <property type="entry name" value="HTH-type_TetR-like_transc_reg"/>
</dbReference>
<name>A0A810L1X5_9ACTN</name>
<dbReference type="PROSITE" id="PS50977">
    <property type="entry name" value="HTH_TETR_2"/>
    <property type="match status" value="1"/>
</dbReference>
<gene>
    <name evidence="7" type="ORF">Asera_22860</name>
</gene>
<keyword evidence="2" id="KW-0805">Transcription regulation</keyword>
<evidence type="ECO:0000259" key="6">
    <source>
        <dbReference type="PROSITE" id="PS50977"/>
    </source>
</evidence>
<proteinExistence type="predicted"/>
<dbReference type="InterPro" id="IPR009057">
    <property type="entry name" value="Homeodomain-like_sf"/>
</dbReference>
<evidence type="ECO:0000256" key="3">
    <source>
        <dbReference type="ARBA" id="ARBA00023125"/>
    </source>
</evidence>
<dbReference type="KEGG" id="aser:Asera_22860"/>
<dbReference type="GO" id="GO:0003700">
    <property type="term" value="F:DNA-binding transcription factor activity"/>
    <property type="evidence" value="ECO:0007669"/>
    <property type="project" value="TreeGrafter"/>
</dbReference>
<dbReference type="Proteomes" id="UP000680750">
    <property type="component" value="Chromosome"/>
</dbReference>
<dbReference type="OrthoDB" id="5242390at2"/>
<dbReference type="Pfam" id="PF00440">
    <property type="entry name" value="TetR_N"/>
    <property type="match status" value="1"/>
</dbReference>
<protein>
    <submittedName>
        <fullName evidence="7">TetR family transcriptional regulator</fullName>
    </submittedName>
</protein>
<dbReference type="AlphaFoldDB" id="A0A810L1X5"/>
<dbReference type="InterPro" id="IPR039538">
    <property type="entry name" value="BetI_C"/>
</dbReference>
<feature type="domain" description="HTH tetR-type" evidence="6">
    <location>
        <begin position="10"/>
        <end position="70"/>
    </location>
</feature>
<evidence type="ECO:0000256" key="4">
    <source>
        <dbReference type="ARBA" id="ARBA00023163"/>
    </source>
</evidence>
<keyword evidence="1" id="KW-0678">Repressor</keyword>
<dbReference type="EMBL" id="AP023354">
    <property type="protein sequence ID" value="BCJ28178.1"/>
    <property type="molecule type" value="Genomic_DNA"/>
</dbReference>
<keyword evidence="3 5" id="KW-0238">DNA-binding</keyword>
<dbReference type="InterPro" id="IPR023772">
    <property type="entry name" value="DNA-bd_HTH_TetR-type_CS"/>
</dbReference>
<feature type="DNA-binding region" description="H-T-H motif" evidence="5">
    <location>
        <begin position="33"/>
        <end position="52"/>
    </location>
</feature>
<dbReference type="PRINTS" id="PR00455">
    <property type="entry name" value="HTHTETR"/>
</dbReference>
<evidence type="ECO:0000313" key="7">
    <source>
        <dbReference type="EMBL" id="BCJ28178.1"/>
    </source>
</evidence>
<dbReference type="InterPro" id="IPR001647">
    <property type="entry name" value="HTH_TetR"/>
</dbReference>
<dbReference type="PANTHER" id="PTHR30055:SF229">
    <property type="entry name" value="HTH-TYPE TRANSCRIPTIONAL REPRESSOR RV1474C"/>
    <property type="match status" value="1"/>
</dbReference>
<dbReference type="Pfam" id="PF13977">
    <property type="entry name" value="TetR_C_6"/>
    <property type="match status" value="1"/>
</dbReference>
<sequence length="198" mass="21250">MPRVTAEHRSARRRQILDAARRCFDRNGFHRTSMQHILAESGLSAGAVYGYFRSKDEIMTAIAGETIGQILAGVGAGLNADPPPPVLRLLDTVLTEVDRHVGEGGILRLAVQVWGESMHDATMAEFVASTYERLRALFVDYARRATAAGMLPAGTDPGQAGAALFGLVPGYILQRVLIGGPERPDYLAGVRSLLPGPT</sequence>
<dbReference type="PROSITE" id="PS01081">
    <property type="entry name" value="HTH_TETR_1"/>
    <property type="match status" value="1"/>
</dbReference>
<dbReference type="RefSeq" id="WP_030449077.1">
    <property type="nucleotide sequence ID" value="NZ_AP023354.1"/>
</dbReference>
<evidence type="ECO:0000256" key="1">
    <source>
        <dbReference type="ARBA" id="ARBA00022491"/>
    </source>
</evidence>
<dbReference type="SUPFAM" id="SSF46689">
    <property type="entry name" value="Homeodomain-like"/>
    <property type="match status" value="1"/>
</dbReference>